<evidence type="ECO:0000313" key="4">
    <source>
        <dbReference type="EMBL" id="BCR04313.1"/>
    </source>
</evidence>
<dbReference type="RefSeq" id="WP_221251765.1">
    <property type="nucleotide sequence ID" value="NZ_AP024355.1"/>
</dbReference>
<name>A0ABM8HUY0_9BACT</name>
<dbReference type="NCBIfam" id="TIGR00277">
    <property type="entry name" value="HDIG"/>
    <property type="match status" value="1"/>
</dbReference>
<dbReference type="SUPFAM" id="SSF109604">
    <property type="entry name" value="HD-domain/PDEase-like"/>
    <property type="match status" value="1"/>
</dbReference>
<feature type="domain" description="HD-GYP" evidence="3">
    <location>
        <begin position="295"/>
        <end position="493"/>
    </location>
</feature>
<dbReference type="InterPro" id="IPR003018">
    <property type="entry name" value="GAF"/>
</dbReference>
<dbReference type="Gene3D" id="1.10.3210.10">
    <property type="entry name" value="Hypothetical protein af1432"/>
    <property type="match status" value="1"/>
</dbReference>
<dbReference type="PANTHER" id="PTHR43155:SF2">
    <property type="entry name" value="CYCLIC DI-GMP PHOSPHODIESTERASE PA4108"/>
    <property type="match status" value="1"/>
</dbReference>
<sequence>MGFIEAIFLMFHTRLPRIEHEECLFKGARSCRYVVSWENSPLYLCRIFRNLLALLLPVACLVGLLFDPALVLARLLPTSVIAWLGLSLICLVRERKELLEGREALFQSSERVLEQINSNYNTALMANEIGQAISRRKDLDNILEGVVQVLENRLAFDRGMVLLANQDKSRLILRSGFGYLKQYVQALDGEVFRLDPPQGQGVFASSFWEQKPYLVNDVEEIRDQLSSRSLNLVKKLGVRSFICCPIVCEGESVGILAVDNHRSNRPLILSDLSLLMGIAPIIGISLRNAFYQEEKSRQMRSTLTVLAASIDARDNLTAGHSMLVTEYAVGIARQMGLESDYCEMIRIAALLHDYGKLAVPDSILKKPGKLTAEEFEIVKTHAEKTREILDKIDFEGVNQRVPEIAGAHHEKLDGSGYPQGLKGEDIPLGARIIAVADFFEAITARRHYRDPMPLDEALALLRAETGSHFDPKVVEAFLRHLETAYQIDVRPRGATRAEAVEFQEGSAAPL</sequence>
<evidence type="ECO:0008006" key="6">
    <source>
        <dbReference type="Google" id="ProtNLM"/>
    </source>
</evidence>
<evidence type="ECO:0000259" key="3">
    <source>
        <dbReference type="PROSITE" id="PS51832"/>
    </source>
</evidence>
<dbReference type="Pfam" id="PF01590">
    <property type="entry name" value="GAF"/>
    <property type="match status" value="1"/>
</dbReference>
<evidence type="ECO:0000256" key="1">
    <source>
        <dbReference type="SAM" id="Phobius"/>
    </source>
</evidence>
<keyword evidence="5" id="KW-1185">Reference proteome</keyword>
<organism evidence="4 5">
    <name type="scientific">Desulfuromonas versatilis</name>
    <dbReference type="NCBI Taxonomy" id="2802975"/>
    <lineage>
        <taxon>Bacteria</taxon>
        <taxon>Pseudomonadati</taxon>
        <taxon>Thermodesulfobacteriota</taxon>
        <taxon>Desulfuromonadia</taxon>
        <taxon>Desulfuromonadales</taxon>
        <taxon>Desulfuromonadaceae</taxon>
        <taxon>Desulfuromonas</taxon>
    </lineage>
</organism>
<dbReference type="PROSITE" id="PS51831">
    <property type="entry name" value="HD"/>
    <property type="match status" value="1"/>
</dbReference>
<dbReference type="SUPFAM" id="SSF55781">
    <property type="entry name" value="GAF domain-like"/>
    <property type="match status" value="1"/>
</dbReference>
<dbReference type="InterPro" id="IPR006675">
    <property type="entry name" value="HDIG_dom"/>
</dbReference>
<dbReference type="PANTHER" id="PTHR43155">
    <property type="entry name" value="CYCLIC DI-GMP PHOSPHODIESTERASE PA4108-RELATED"/>
    <property type="match status" value="1"/>
</dbReference>
<dbReference type="InterPro" id="IPR006674">
    <property type="entry name" value="HD_domain"/>
</dbReference>
<dbReference type="Gene3D" id="3.30.450.40">
    <property type="match status" value="1"/>
</dbReference>
<dbReference type="InterPro" id="IPR003607">
    <property type="entry name" value="HD/PDEase_dom"/>
</dbReference>
<proteinExistence type="predicted"/>
<dbReference type="InterPro" id="IPR037522">
    <property type="entry name" value="HD_GYP_dom"/>
</dbReference>
<dbReference type="CDD" id="cd00077">
    <property type="entry name" value="HDc"/>
    <property type="match status" value="1"/>
</dbReference>
<keyword evidence="1" id="KW-1133">Transmembrane helix</keyword>
<dbReference type="PROSITE" id="PS51832">
    <property type="entry name" value="HD_GYP"/>
    <property type="match status" value="1"/>
</dbReference>
<reference evidence="4 5" key="2">
    <citation type="journal article" date="2021" name="Int. J. Syst. Evol. Microbiol.">
        <title>Isolation and Polyphasic Characterization of Desulfuromonas versatilis sp. Nov., an Electrogenic Bacteria Capable of Versatile Metabolism Isolated from a Graphene Oxide-Reducing Enrichment Culture.</title>
        <authorList>
            <person name="Xie L."/>
            <person name="Yoshida N."/>
            <person name="Ishii S."/>
            <person name="Meng L."/>
        </authorList>
    </citation>
    <scope>NUCLEOTIDE SEQUENCE [LARGE SCALE GENOMIC DNA]</scope>
    <source>
        <strain evidence="4 5">NIT-T3</strain>
    </source>
</reference>
<dbReference type="Proteomes" id="UP001319827">
    <property type="component" value="Chromosome"/>
</dbReference>
<feature type="transmembrane region" description="Helical" evidence="1">
    <location>
        <begin position="47"/>
        <end position="66"/>
    </location>
</feature>
<dbReference type="SMART" id="SM00065">
    <property type="entry name" value="GAF"/>
    <property type="match status" value="1"/>
</dbReference>
<dbReference type="InterPro" id="IPR029016">
    <property type="entry name" value="GAF-like_dom_sf"/>
</dbReference>
<protein>
    <recommendedName>
        <fullName evidence="6">Metal dependent phosphohydrolase</fullName>
    </recommendedName>
</protein>
<accession>A0ABM8HUY0</accession>
<reference evidence="4 5" key="1">
    <citation type="journal article" date="2016" name="C (Basel)">
        <title>Selective Growth of and Electricity Production by Marine Exoelectrogenic Bacteria in Self-Aggregated Hydrogel of Microbially Reduced Graphene Oxide.</title>
        <authorList>
            <person name="Yoshida N."/>
            <person name="Goto Y."/>
            <person name="Miyata Y."/>
        </authorList>
    </citation>
    <scope>NUCLEOTIDE SEQUENCE [LARGE SCALE GENOMIC DNA]</scope>
    <source>
        <strain evidence="4 5">NIT-T3</strain>
    </source>
</reference>
<feature type="transmembrane region" description="Helical" evidence="1">
    <location>
        <begin position="272"/>
        <end position="291"/>
    </location>
</feature>
<dbReference type="Pfam" id="PF13487">
    <property type="entry name" value="HD_5"/>
    <property type="match status" value="1"/>
</dbReference>
<dbReference type="EMBL" id="AP024355">
    <property type="protein sequence ID" value="BCR04313.1"/>
    <property type="molecule type" value="Genomic_DNA"/>
</dbReference>
<feature type="domain" description="HD" evidence="2">
    <location>
        <begin position="317"/>
        <end position="442"/>
    </location>
</feature>
<keyword evidence="1" id="KW-0812">Transmembrane</keyword>
<keyword evidence="1" id="KW-0472">Membrane</keyword>
<evidence type="ECO:0000313" key="5">
    <source>
        <dbReference type="Proteomes" id="UP001319827"/>
    </source>
</evidence>
<evidence type="ECO:0000259" key="2">
    <source>
        <dbReference type="PROSITE" id="PS51831"/>
    </source>
</evidence>
<feature type="transmembrane region" description="Helical" evidence="1">
    <location>
        <begin position="72"/>
        <end position="92"/>
    </location>
</feature>
<dbReference type="SMART" id="SM00471">
    <property type="entry name" value="HDc"/>
    <property type="match status" value="1"/>
</dbReference>
<gene>
    <name evidence="4" type="ORF">DESUT3_13820</name>
</gene>